<dbReference type="PANTHER" id="PTHR36203">
    <property type="entry name" value="ASCORBATE-SPECIFIC PTS SYSTEM EIIA COMPONENT"/>
    <property type="match status" value="1"/>
</dbReference>
<dbReference type="GO" id="GO:0009401">
    <property type="term" value="P:phosphoenolpyruvate-dependent sugar phosphotransferase system"/>
    <property type="evidence" value="ECO:0007669"/>
    <property type="project" value="UniProtKB-KW"/>
</dbReference>
<feature type="domain" description="PTS EIIA type-2" evidence="7">
    <location>
        <begin position="14"/>
        <end position="156"/>
    </location>
</feature>
<keyword evidence="9" id="KW-1185">Reference proteome</keyword>
<dbReference type="InterPro" id="IPR051351">
    <property type="entry name" value="Ascorbate-PTS_EIIA_comp"/>
</dbReference>
<evidence type="ECO:0000256" key="6">
    <source>
        <dbReference type="ARBA" id="ARBA00022777"/>
    </source>
</evidence>
<keyword evidence="4" id="KW-0808">Transferase</keyword>
<evidence type="ECO:0000256" key="1">
    <source>
        <dbReference type="ARBA" id="ARBA00004496"/>
    </source>
</evidence>
<proteinExistence type="predicted"/>
<evidence type="ECO:0000256" key="2">
    <source>
        <dbReference type="ARBA" id="ARBA00022448"/>
    </source>
</evidence>
<dbReference type="InterPro" id="IPR016152">
    <property type="entry name" value="PTrfase/Anion_transptr"/>
</dbReference>
<organism evidence="8 9">
    <name type="scientific">Mannheimia succiniciproducens (strain KCTC 0769BP / MBEL55E)</name>
    <dbReference type="NCBI Taxonomy" id="221988"/>
    <lineage>
        <taxon>Bacteria</taxon>
        <taxon>Pseudomonadati</taxon>
        <taxon>Pseudomonadota</taxon>
        <taxon>Gammaproteobacteria</taxon>
        <taxon>Pasteurellales</taxon>
        <taxon>Pasteurellaceae</taxon>
        <taxon>Basfia</taxon>
    </lineage>
</organism>
<keyword evidence="6" id="KW-0418">Kinase</keyword>
<dbReference type="AlphaFoldDB" id="Q65WA4"/>
<evidence type="ECO:0000256" key="5">
    <source>
        <dbReference type="ARBA" id="ARBA00022683"/>
    </source>
</evidence>
<evidence type="ECO:0000259" key="7">
    <source>
        <dbReference type="PROSITE" id="PS51094"/>
    </source>
</evidence>
<dbReference type="Gene3D" id="3.40.930.10">
    <property type="entry name" value="Mannitol-specific EII, Chain A"/>
    <property type="match status" value="1"/>
</dbReference>
<dbReference type="CDD" id="cd00211">
    <property type="entry name" value="PTS_IIA_fru"/>
    <property type="match status" value="1"/>
</dbReference>
<dbReference type="eggNOG" id="COG1762">
    <property type="taxonomic scope" value="Bacteria"/>
</dbReference>
<dbReference type="InterPro" id="IPR002178">
    <property type="entry name" value="PTS_EIIA_type-2_dom"/>
</dbReference>
<sequence length="156" mass="17589">MITSKQKRSFMLKQFLPLSHIQYVDSVENWQQAVQLSAAPLLAEQLIEPRYVERIFQIHREIGPYYVIAPQIAMPHSRPEDGSNAQALSLVVLKQGVNFGSDNDPVQLVLMLAAKDSESHLEMLSAVAELFSDEEAVQQIIQSTTVSEIAEIVHRY</sequence>
<dbReference type="PANTHER" id="PTHR36203:SF4">
    <property type="entry name" value="MANNITOL-SPECIFIC CRYPTIC PHOSPHOTRANSFERASE ENZYME IIA COMPONENT"/>
    <property type="match status" value="1"/>
</dbReference>
<dbReference type="EMBL" id="AE016827">
    <property type="protein sequence ID" value="AAU36756.1"/>
    <property type="molecule type" value="Genomic_DNA"/>
</dbReference>
<dbReference type="PROSITE" id="PS51094">
    <property type="entry name" value="PTS_EIIA_TYPE_2"/>
    <property type="match status" value="1"/>
</dbReference>
<accession>Q65WA4</accession>
<dbReference type="GO" id="GO:0005737">
    <property type="term" value="C:cytoplasm"/>
    <property type="evidence" value="ECO:0007669"/>
    <property type="project" value="UniProtKB-SubCell"/>
</dbReference>
<comment type="subcellular location">
    <subcellularLocation>
        <location evidence="1">Cytoplasm</location>
    </subcellularLocation>
</comment>
<evidence type="ECO:0000256" key="3">
    <source>
        <dbReference type="ARBA" id="ARBA00022490"/>
    </source>
</evidence>
<reference evidence="8 9" key="1">
    <citation type="journal article" date="2004" name="Nat. Biotechnol.">
        <title>The genome sequence of the capnophilic rumen bacterium Mannheimia succiniciproducens.</title>
        <authorList>
            <person name="Hong S.H."/>
            <person name="Kim J.S."/>
            <person name="Lee S.Y."/>
            <person name="In Y.H."/>
            <person name="Choi S.S."/>
            <person name="Rih J.-K."/>
            <person name="Kim C.H."/>
            <person name="Jeong H."/>
            <person name="Hur C.G."/>
            <person name="Kim J.J."/>
        </authorList>
    </citation>
    <scope>NUCLEOTIDE SEQUENCE [LARGE SCALE GENOMIC DNA]</scope>
    <source>
        <strain evidence="9">KCTC 0769BP / MBEL55E</strain>
    </source>
</reference>
<dbReference type="HOGENOM" id="CLU_072531_2_0_6"/>
<dbReference type="Pfam" id="PF00359">
    <property type="entry name" value="PTS_EIIA_2"/>
    <property type="match status" value="1"/>
</dbReference>
<keyword evidence="2" id="KW-0813">Transport</keyword>
<name>Q65WA4_MANSM</name>
<dbReference type="SUPFAM" id="SSF55804">
    <property type="entry name" value="Phoshotransferase/anion transport protein"/>
    <property type="match status" value="1"/>
</dbReference>
<keyword evidence="5" id="KW-0598">Phosphotransferase system</keyword>
<gene>
    <name evidence="8" type="primary">ptsN</name>
    <name evidence="8" type="ordered locus">MS0149</name>
</gene>
<dbReference type="STRING" id="221988.MS0149"/>
<dbReference type="KEGG" id="msu:MS0149"/>
<keyword evidence="3" id="KW-0963">Cytoplasm</keyword>
<dbReference type="GO" id="GO:0016301">
    <property type="term" value="F:kinase activity"/>
    <property type="evidence" value="ECO:0007669"/>
    <property type="project" value="UniProtKB-KW"/>
</dbReference>
<evidence type="ECO:0000256" key="4">
    <source>
        <dbReference type="ARBA" id="ARBA00022679"/>
    </source>
</evidence>
<protein>
    <submittedName>
        <fullName evidence="8">PtsN protein</fullName>
    </submittedName>
</protein>
<dbReference type="Proteomes" id="UP000000607">
    <property type="component" value="Chromosome"/>
</dbReference>
<evidence type="ECO:0000313" key="9">
    <source>
        <dbReference type="Proteomes" id="UP000000607"/>
    </source>
</evidence>
<evidence type="ECO:0000313" key="8">
    <source>
        <dbReference type="EMBL" id="AAU36756.1"/>
    </source>
</evidence>